<dbReference type="InterPro" id="IPR002110">
    <property type="entry name" value="Ankyrin_rpt"/>
</dbReference>
<dbReference type="InterPro" id="IPR034998">
    <property type="entry name" value="ANKLE1"/>
</dbReference>
<dbReference type="InterPro" id="IPR003887">
    <property type="entry name" value="LEM_dom"/>
</dbReference>
<accession>A0A3Q0ILI4</accession>
<dbReference type="GO" id="GO:0005654">
    <property type="term" value="C:nucleoplasm"/>
    <property type="evidence" value="ECO:0007669"/>
    <property type="project" value="TreeGrafter"/>
</dbReference>
<feature type="domain" description="LEM" evidence="2">
    <location>
        <begin position="138"/>
        <end position="182"/>
    </location>
</feature>
<dbReference type="Pfam" id="PF00023">
    <property type="entry name" value="Ank"/>
    <property type="match status" value="1"/>
</dbReference>
<dbReference type="InterPro" id="IPR011015">
    <property type="entry name" value="LEM/LEM-like_dom_sf"/>
</dbReference>
<dbReference type="KEGG" id="dci:103506126"/>
<dbReference type="GO" id="GO:0005737">
    <property type="term" value="C:cytoplasm"/>
    <property type="evidence" value="ECO:0007669"/>
    <property type="project" value="TreeGrafter"/>
</dbReference>
<dbReference type="GO" id="GO:0004520">
    <property type="term" value="F:DNA endonuclease activity"/>
    <property type="evidence" value="ECO:0007669"/>
    <property type="project" value="TreeGrafter"/>
</dbReference>
<dbReference type="SUPFAM" id="SSF63451">
    <property type="entry name" value="LEM domain"/>
    <property type="match status" value="1"/>
</dbReference>
<dbReference type="GeneID" id="103506126"/>
<dbReference type="PROSITE" id="PS50297">
    <property type="entry name" value="ANK_REP_REGION"/>
    <property type="match status" value="1"/>
</dbReference>
<name>A0A3Q0ILI4_DIACI</name>
<dbReference type="RefSeq" id="XP_026677057.1">
    <property type="nucleotide sequence ID" value="XM_026821256.1"/>
</dbReference>
<dbReference type="SUPFAM" id="SSF48403">
    <property type="entry name" value="Ankyrin repeat"/>
    <property type="match status" value="1"/>
</dbReference>
<dbReference type="PROSITE" id="PS50954">
    <property type="entry name" value="LEM"/>
    <property type="match status" value="1"/>
</dbReference>
<dbReference type="PROSITE" id="PS50088">
    <property type="entry name" value="ANK_REPEAT"/>
    <property type="match status" value="1"/>
</dbReference>
<keyword evidence="3" id="KW-1185">Reference proteome</keyword>
<feature type="repeat" description="ANK" evidence="1">
    <location>
        <begin position="86"/>
        <end position="118"/>
    </location>
</feature>
<keyword evidence="1" id="KW-0040">ANK repeat</keyword>
<dbReference type="GO" id="GO:0000724">
    <property type="term" value="P:double-strand break repair via homologous recombination"/>
    <property type="evidence" value="ECO:0007669"/>
    <property type="project" value="TreeGrafter"/>
</dbReference>
<dbReference type="PANTHER" id="PTHR46427">
    <property type="entry name" value="ANKYRIN REPEAT AND LEM DOMAIN-CONTAINING PROTEIN 1"/>
    <property type="match status" value="1"/>
</dbReference>
<dbReference type="InterPro" id="IPR036770">
    <property type="entry name" value="Ankyrin_rpt-contain_sf"/>
</dbReference>
<evidence type="ECO:0000313" key="4">
    <source>
        <dbReference type="RefSeq" id="XP_026677057.1"/>
    </source>
</evidence>
<protein>
    <submittedName>
        <fullName evidence="4">Uncharacterized protein LOC103506126</fullName>
    </submittedName>
</protein>
<dbReference type="PANTHER" id="PTHR46427:SF1">
    <property type="entry name" value="ANKYRIN REPEAT AND LEM DOMAIN-CONTAINING PROTEIN 1"/>
    <property type="match status" value="1"/>
</dbReference>
<dbReference type="Proteomes" id="UP000079169">
    <property type="component" value="Unplaced"/>
</dbReference>
<proteinExistence type="predicted"/>
<evidence type="ECO:0000313" key="3">
    <source>
        <dbReference type="Proteomes" id="UP000079169"/>
    </source>
</evidence>
<dbReference type="CDD" id="cd12934">
    <property type="entry name" value="LEM"/>
    <property type="match status" value="1"/>
</dbReference>
<gene>
    <name evidence="4" type="primary">LOC103506126</name>
</gene>
<dbReference type="SMART" id="SM00248">
    <property type="entry name" value="ANK"/>
    <property type="match status" value="1"/>
</dbReference>
<dbReference type="AlphaFoldDB" id="A0A3Q0ILI4"/>
<dbReference type="Pfam" id="PF03020">
    <property type="entry name" value="LEM"/>
    <property type="match status" value="1"/>
</dbReference>
<evidence type="ECO:0000256" key="1">
    <source>
        <dbReference type="PROSITE-ProRule" id="PRU00023"/>
    </source>
</evidence>
<evidence type="ECO:0000259" key="2">
    <source>
        <dbReference type="PROSITE" id="PS50954"/>
    </source>
</evidence>
<organism evidence="3 4">
    <name type="scientific">Diaphorina citri</name>
    <name type="common">Asian citrus psyllid</name>
    <dbReference type="NCBI Taxonomy" id="121845"/>
    <lineage>
        <taxon>Eukaryota</taxon>
        <taxon>Metazoa</taxon>
        <taxon>Ecdysozoa</taxon>
        <taxon>Arthropoda</taxon>
        <taxon>Hexapoda</taxon>
        <taxon>Insecta</taxon>
        <taxon>Pterygota</taxon>
        <taxon>Neoptera</taxon>
        <taxon>Paraneoptera</taxon>
        <taxon>Hemiptera</taxon>
        <taxon>Sternorrhyncha</taxon>
        <taxon>Psylloidea</taxon>
        <taxon>Psyllidae</taxon>
        <taxon>Diaphorininae</taxon>
        <taxon>Diaphorina</taxon>
    </lineage>
</organism>
<sequence>MDKPCPEDLDVMLSLHYYDIFQAIEEENIASCKSLIKSLPDINGLHPDLHIGVIHASSTIPCTKFARDLFRTLVKWNVDVNALTGEGYSPLDIAVSNDRLETTKFLLKHGAQPSDRTLELAQEFNNASCEKLIQKSLASVSAGYDTDVLVKELKKLGLNPGPITKTTKPVYLRYKDRHMLKGGTEVKQRW</sequence>
<dbReference type="GO" id="GO:0000712">
    <property type="term" value="P:resolution of meiotic recombination intermediates"/>
    <property type="evidence" value="ECO:0007669"/>
    <property type="project" value="TreeGrafter"/>
</dbReference>
<reference evidence="4" key="1">
    <citation type="submission" date="2025-08" db="UniProtKB">
        <authorList>
            <consortium name="RefSeq"/>
        </authorList>
    </citation>
    <scope>IDENTIFICATION</scope>
</reference>
<dbReference type="PaxDb" id="121845-A0A3Q0ILI4"/>
<dbReference type="Gene3D" id="1.10.720.40">
    <property type="match status" value="1"/>
</dbReference>
<dbReference type="Gene3D" id="1.25.40.20">
    <property type="entry name" value="Ankyrin repeat-containing domain"/>
    <property type="match status" value="1"/>
</dbReference>